<evidence type="ECO:0000256" key="2">
    <source>
        <dbReference type="ARBA" id="ARBA00022723"/>
    </source>
</evidence>
<gene>
    <name evidence="7" type="primary">hpd</name>
    <name evidence="7" type="ORF">MM817_01195</name>
</gene>
<keyword evidence="7" id="KW-0223">Dioxygenase</keyword>
<dbReference type="CDD" id="cd07250">
    <property type="entry name" value="HPPD_C_like"/>
    <property type="match status" value="1"/>
</dbReference>
<dbReference type="InterPro" id="IPR029068">
    <property type="entry name" value="Glyas_Bleomycin-R_OHBP_Dase"/>
</dbReference>
<evidence type="ECO:0000259" key="6">
    <source>
        <dbReference type="PROSITE" id="PS51819"/>
    </source>
</evidence>
<dbReference type="FunFam" id="3.10.180.10:FF:000001">
    <property type="entry name" value="4-hydroxyphenylpyruvate dioxygenase"/>
    <property type="match status" value="1"/>
</dbReference>
<dbReference type="InterPro" id="IPR004360">
    <property type="entry name" value="Glyas_Fos-R_dOase_dom"/>
</dbReference>
<dbReference type="EMBL" id="JALBUF010000002">
    <property type="protein sequence ID" value="MCI0182926.1"/>
    <property type="molecule type" value="Genomic_DNA"/>
</dbReference>
<dbReference type="PANTHER" id="PTHR11959:SF1">
    <property type="entry name" value="4-HYDROXYPHENYLPYRUVATE DIOXYGENASE"/>
    <property type="match status" value="1"/>
</dbReference>
<evidence type="ECO:0000256" key="3">
    <source>
        <dbReference type="ARBA" id="ARBA00022737"/>
    </source>
</evidence>
<feature type="binding site" evidence="5">
    <location>
        <position position="346"/>
    </location>
    <ligand>
        <name>Fe cation</name>
        <dbReference type="ChEBI" id="CHEBI:24875"/>
    </ligand>
</feature>
<dbReference type="Proteomes" id="UP001139263">
    <property type="component" value="Unassembled WGS sequence"/>
</dbReference>
<organism evidence="7 8">
    <name type="scientific">Sulfoacidibacillus ferrooxidans</name>
    <dbReference type="NCBI Taxonomy" id="2005001"/>
    <lineage>
        <taxon>Bacteria</taxon>
        <taxon>Bacillati</taxon>
        <taxon>Bacillota</taxon>
        <taxon>Bacilli</taxon>
        <taxon>Bacillales</taxon>
        <taxon>Alicyclobacillaceae</taxon>
        <taxon>Sulfoacidibacillus</taxon>
    </lineage>
</organism>
<dbReference type="PANTHER" id="PTHR11959">
    <property type="entry name" value="4-HYDROXYPHENYLPYRUVATE DIOXYGENASE"/>
    <property type="match status" value="1"/>
</dbReference>
<proteinExistence type="inferred from homology"/>
<evidence type="ECO:0000256" key="4">
    <source>
        <dbReference type="ARBA" id="ARBA00023004"/>
    </source>
</evidence>
<dbReference type="PROSITE" id="PS51819">
    <property type="entry name" value="VOC"/>
    <property type="match status" value="2"/>
</dbReference>
<dbReference type="PIRSF" id="PIRSF009283">
    <property type="entry name" value="HPP_dOase"/>
    <property type="match status" value="1"/>
</dbReference>
<protein>
    <submittedName>
        <fullName evidence="7">4-hydroxyphenylpyruvate dioxygenase</fullName>
        <ecNumber evidence="7">1.13.11.27</ecNumber>
    </submittedName>
</protein>
<keyword evidence="4 5" id="KW-0408">Iron</keyword>
<dbReference type="GO" id="GO:0046872">
    <property type="term" value="F:metal ion binding"/>
    <property type="evidence" value="ECO:0007669"/>
    <property type="project" value="UniProtKB-KW"/>
</dbReference>
<dbReference type="NCBIfam" id="TIGR01263">
    <property type="entry name" value="4HPPD"/>
    <property type="match status" value="1"/>
</dbReference>
<keyword evidence="7" id="KW-0560">Oxidoreductase</keyword>
<feature type="domain" description="VOC" evidence="6">
    <location>
        <begin position="24"/>
        <end position="154"/>
    </location>
</feature>
<sequence>MMGITESQTMHAVGQEIDHLPIKYVDYIEFYVGNAKQSCYFLARAFGFVPFAYKGLETGSRDRVSYALKQGSTTFVVTAALTADHEVGQFVQKHGDGVKDVAFAVSDVVEAYRESTNRGAKGITAPYEQSDEHGTTMRAVIGTYGETVHTLIDRESYQGVFAPGFVAYQAPFPIADKGLVQFDHVVGNVELGKMDEWVKYYQKALGFSQFISFDDKDINTEYSALMSKVMANQSGRIKLPINEPAEGRKKSQIQEFLDFYEGPGVQHIALLTHDIKTTVRELQASGVEFLKTPSSYYDDLRQEMGEVEEGFDELQELNILLDRDEEGYLLQIFTRPVVDRPTVFFEIIQRKGSRGFGKGNFKALFEAIEREQELRGNL</sequence>
<keyword evidence="2 5" id="KW-0479">Metal-binding</keyword>
<feature type="binding site" evidence="5">
    <location>
        <position position="267"/>
    </location>
    <ligand>
        <name>Fe cation</name>
        <dbReference type="ChEBI" id="CHEBI:24875"/>
    </ligand>
</feature>
<evidence type="ECO:0000256" key="1">
    <source>
        <dbReference type="ARBA" id="ARBA00005877"/>
    </source>
</evidence>
<dbReference type="CDD" id="cd08342">
    <property type="entry name" value="HPPD_N_like"/>
    <property type="match status" value="1"/>
</dbReference>
<dbReference type="InterPro" id="IPR005956">
    <property type="entry name" value="4OHPhenylPyrv_dOase"/>
</dbReference>
<dbReference type="GO" id="GO:0006572">
    <property type="term" value="P:L-tyrosine catabolic process"/>
    <property type="evidence" value="ECO:0007669"/>
    <property type="project" value="TreeGrafter"/>
</dbReference>
<name>A0A9X1V771_9BACL</name>
<evidence type="ECO:0000313" key="7">
    <source>
        <dbReference type="EMBL" id="MCI0182926.1"/>
    </source>
</evidence>
<dbReference type="Pfam" id="PF00903">
    <property type="entry name" value="Glyoxalase"/>
    <property type="match status" value="1"/>
</dbReference>
<dbReference type="InterPro" id="IPR037523">
    <property type="entry name" value="VOC_core"/>
</dbReference>
<dbReference type="AlphaFoldDB" id="A0A9X1V771"/>
<comment type="cofactor">
    <cofactor evidence="5">
        <name>Fe cation</name>
        <dbReference type="ChEBI" id="CHEBI:24875"/>
    </cofactor>
    <text evidence="5">Binds 1 Fe cation per subunit.</text>
</comment>
<dbReference type="InterPro" id="IPR041736">
    <property type="entry name" value="4OHPhenylPyrv_dOase_N"/>
</dbReference>
<evidence type="ECO:0000313" key="8">
    <source>
        <dbReference type="Proteomes" id="UP001139263"/>
    </source>
</evidence>
<keyword evidence="3" id="KW-0677">Repeat</keyword>
<evidence type="ECO:0000256" key="5">
    <source>
        <dbReference type="PIRSR" id="PIRSR009283-1"/>
    </source>
</evidence>
<dbReference type="EC" id="1.13.11.27" evidence="7"/>
<dbReference type="SUPFAM" id="SSF54593">
    <property type="entry name" value="Glyoxalase/Bleomycin resistance protein/Dihydroxybiphenyl dioxygenase"/>
    <property type="match status" value="1"/>
</dbReference>
<dbReference type="GO" id="GO:0003868">
    <property type="term" value="F:4-hydroxyphenylpyruvate dioxygenase activity"/>
    <property type="evidence" value="ECO:0007669"/>
    <property type="project" value="UniProtKB-EC"/>
</dbReference>
<feature type="binding site" evidence="5">
    <location>
        <position position="184"/>
    </location>
    <ligand>
        <name>Fe cation</name>
        <dbReference type="ChEBI" id="CHEBI:24875"/>
    </ligand>
</feature>
<keyword evidence="8" id="KW-1185">Reference proteome</keyword>
<dbReference type="InterPro" id="IPR041735">
    <property type="entry name" value="4OHPhenylPyrv_dOase_C"/>
</dbReference>
<comment type="caution">
    <text evidence="7">The sequence shown here is derived from an EMBL/GenBank/DDBJ whole genome shotgun (WGS) entry which is preliminary data.</text>
</comment>
<comment type="similarity">
    <text evidence="1">Belongs to the 4HPPD family.</text>
</comment>
<reference evidence="7" key="1">
    <citation type="submission" date="2022-03" db="EMBL/GenBank/DDBJ databases">
        <title>Draft Genome Sequence of Firmicute Strain S0AB, a Heterotrophic Iron/Sulfur-Oxidizing Extreme Acidophile.</title>
        <authorList>
            <person name="Vergara E."/>
            <person name="Pakostova E."/>
            <person name="Johnson D.B."/>
            <person name="Holmes D.S."/>
        </authorList>
    </citation>
    <scope>NUCLEOTIDE SEQUENCE</scope>
    <source>
        <strain evidence="7">S0AB</strain>
    </source>
</reference>
<feature type="domain" description="VOC" evidence="6">
    <location>
        <begin position="181"/>
        <end position="335"/>
    </location>
</feature>
<dbReference type="Gene3D" id="3.10.180.10">
    <property type="entry name" value="2,3-Dihydroxybiphenyl 1,2-Dioxygenase, domain 1"/>
    <property type="match status" value="2"/>
</dbReference>
<accession>A0A9X1V771</accession>